<dbReference type="AlphaFoldDB" id="A0A7Y3VZX6"/>
<sequence>MKKDTILPTPFTSEFLWESYSQDLKRYVFSQIKDEDTTNDVLQEIFIKIHLNIDALQKKESVKSWVFTIAHNTLMNFLNKKSVPFAIGEVTDDFSTEEEVHSAKSCLLPLIKNLPDKYREPLLLSEIKGKKQAEVADLLGISLSGAKSRIQRGRKLLQQGFMDCCHYKLNEDGFLVGEHQDKADCKMCK</sequence>
<dbReference type="InterPro" id="IPR013324">
    <property type="entry name" value="RNA_pol_sigma_r3/r4-like"/>
</dbReference>
<dbReference type="GO" id="GO:0006352">
    <property type="term" value="P:DNA-templated transcription initiation"/>
    <property type="evidence" value="ECO:0007669"/>
    <property type="project" value="InterPro"/>
</dbReference>
<dbReference type="InterPro" id="IPR013249">
    <property type="entry name" value="RNA_pol_sigma70_r4_t2"/>
</dbReference>
<evidence type="ECO:0000313" key="9">
    <source>
        <dbReference type="Proteomes" id="UP000536509"/>
    </source>
</evidence>
<dbReference type="PANTHER" id="PTHR43133">
    <property type="entry name" value="RNA POLYMERASE ECF-TYPE SIGMA FACTO"/>
    <property type="match status" value="1"/>
</dbReference>
<dbReference type="Gene3D" id="1.10.1740.10">
    <property type="match status" value="1"/>
</dbReference>
<keyword evidence="2" id="KW-0805">Transcription regulation</keyword>
<proteinExistence type="inferred from homology"/>
<evidence type="ECO:0000256" key="1">
    <source>
        <dbReference type="ARBA" id="ARBA00010641"/>
    </source>
</evidence>
<evidence type="ECO:0000256" key="4">
    <source>
        <dbReference type="ARBA" id="ARBA00023163"/>
    </source>
</evidence>
<keyword evidence="4" id="KW-0804">Transcription</keyword>
<evidence type="ECO:0000259" key="6">
    <source>
        <dbReference type="Pfam" id="PF04542"/>
    </source>
</evidence>
<dbReference type="RefSeq" id="WP_171223141.1">
    <property type="nucleotide sequence ID" value="NZ_CP121446.1"/>
</dbReference>
<dbReference type="SUPFAM" id="SSF88946">
    <property type="entry name" value="Sigma2 domain of RNA polymerase sigma factors"/>
    <property type="match status" value="1"/>
</dbReference>
<dbReference type="Proteomes" id="UP000536509">
    <property type="component" value="Unassembled WGS sequence"/>
</dbReference>
<dbReference type="InterPro" id="IPR007627">
    <property type="entry name" value="RNA_pol_sigma70_r2"/>
</dbReference>
<feature type="domain" description="RNA polymerase sigma-70 region 2" evidence="6">
    <location>
        <begin position="16"/>
        <end position="82"/>
    </location>
</feature>
<evidence type="ECO:0000256" key="3">
    <source>
        <dbReference type="ARBA" id="ARBA00023082"/>
    </source>
</evidence>
<dbReference type="GO" id="GO:0016987">
    <property type="term" value="F:sigma factor activity"/>
    <property type="evidence" value="ECO:0007669"/>
    <property type="project" value="UniProtKB-KW"/>
</dbReference>
<dbReference type="NCBIfam" id="TIGR02937">
    <property type="entry name" value="sigma70-ECF"/>
    <property type="match status" value="1"/>
</dbReference>
<comment type="caution">
    <text evidence="8">The sequence shown here is derived from an EMBL/GenBank/DDBJ whole genome shotgun (WGS) entry which is preliminary data.</text>
</comment>
<dbReference type="InterPro" id="IPR036388">
    <property type="entry name" value="WH-like_DNA-bd_sf"/>
</dbReference>
<evidence type="ECO:0000256" key="2">
    <source>
        <dbReference type="ARBA" id="ARBA00023015"/>
    </source>
</evidence>
<dbReference type="InterPro" id="IPR014284">
    <property type="entry name" value="RNA_pol_sigma-70_dom"/>
</dbReference>
<dbReference type="PANTHER" id="PTHR43133:SF62">
    <property type="entry name" value="RNA POLYMERASE SIGMA FACTOR SIGZ"/>
    <property type="match status" value="1"/>
</dbReference>
<dbReference type="Pfam" id="PF08281">
    <property type="entry name" value="Sigma70_r4_2"/>
    <property type="match status" value="1"/>
</dbReference>
<gene>
    <name evidence="8" type="primary">sigZ</name>
    <name evidence="8" type="ORF">HKT18_12175</name>
</gene>
<evidence type="ECO:0000313" key="8">
    <source>
        <dbReference type="EMBL" id="NNT72977.1"/>
    </source>
</evidence>
<reference evidence="8 9" key="1">
    <citation type="submission" date="2020-05" db="EMBL/GenBank/DDBJ databases">
        <title>Draft genome of Flavobacterium sp. IMCC34852.</title>
        <authorList>
            <person name="Song J."/>
            <person name="Cho J.-C."/>
        </authorList>
    </citation>
    <scope>NUCLEOTIDE SEQUENCE [LARGE SCALE GENOMIC DNA]</scope>
    <source>
        <strain evidence="8 9">IMCC34852</strain>
    </source>
</reference>
<comment type="similarity">
    <text evidence="1">Belongs to the sigma-70 factor family. ECF subfamily.</text>
</comment>
<dbReference type="CDD" id="cd06171">
    <property type="entry name" value="Sigma70_r4"/>
    <property type="match status" value="1"/>
</dbReference>
<organism evidence="8 9">
    <name type="scientific">Flavobacterium rivulicola</name>
    <dbReference type="NCBI Taxonomy" id="2732161"/>
    <lineage>
        <taxon>Bacteria</taxon>
        <taxon>Pseudomonadati</taxon>
        <taxon>Bacteroidota</taxon>
        <taxon>Flavobacteriia</taxon>
        <taxon>Flavobacteriales</taxon>
        <taxon>Flavobacteriaceae</taxon>
        <taxon>Flavobacterium</taxon>
    </lineage>
</organism>
<dbReference type="Gene3D" id="1.10.10.10">
    <property type="entry name" value="Winged helix-like DNA-binding domain superfamily/Winged helix DNA-binding domain"/>
    <property type="match status" value="1"/>
</dbReference>
<evidence type="ECO:0000259" key="7">
    <source>
        <dbReference type="Pfam" id="PF08281"/>
    </source>
</evidence>
<keyword evidence="3" id="KW-0731">Sigma factor</keyword>
<keyword evidence="9" id="KW-1185">Reference proteome</keyword>
<dbReference type="InterPro" id="IPR039425">
    <property type="entry name" value="RNA_pol_sigma-70-like"/>
</dbReference>
<dbReference type="SUPFAM" id="SSF88659">
    <property type="entry name" value="Sigma3 and sigma4 domains of RNA polymerase sigma factors"/>
    <property type="match status" value="1"/>
</dbReference>
<name>A0A7Y3VZX6_9FLAO</name>
<accession>A0A7Y3VZX6</accession>
<dbReference type="Pfam" id="PF04542">
    <property type="entry name" value="Sigma70_r2"/>
    <property type="match status" value="1"/>
</dbReference>
<feature type="domain" description="RNA polymerase sigma factor 70 region 4 type 2" evidence="7">
    <location>
        <begin position="107"/>
        <end position="157"/>
    </location>
</feature>
<evidence type="ECO:0000256" key="5">
    <source>
        <dbReference type="NCBIfam" id="TIGR02959"/>
    </source>
</evidence>
<protein>
    <recommendedName>
        <fullName evidence="5">RNA polymerase sigma factor SigZ</fullName>
    </recommendedName>
</protein>
<dbReference type="GO" id="GO:0003677">
    <property type="term" value="F:DNA binding"/>
    <property type="evidence" value="ECO:0007669"/>
    <property type="project" value="InterPro"/>
</dbReference>
<dbReference type="EMBL" id="JABEVX010000009">
    <property type="protein sequence ID" value="NNT72977.1"/>
    <property type="molecule type" value="Genomic_DNA"/>
</dbReference>
<dbReference type="InterPro" id="IPR014304">
    <property type="entry name" value="RNA_pol_sigma-Z"/>
</dbReference>
<dbReference type="NCBIfam" id="TIGR02959">
    <property type="entry name" value="SigZ"/>
    <property type="match status" value="1"/>
</dbReference>
<dbReference type="InterPro" id="IPR013325">
    <property type="entry name" value="RNA_pol_sigma_r2"/>
</dbReference>